<evidence type="ECO:0000313" key="2">
    <source>
        <dbReference type="EMBL" id="NYD46218.1"/>
    </source>
</evidence>
<gene>
    <name evidence="2" type="ORF">BJY14_002201</name>
</gene>
<protein>
    <submittedName>
        <fullName evidence="2">Uncharacterized protein</fullName>
    </submittedName>
</protein>
<sequence length="952" mass="102660">MRDVPGPEDDEMDGALALAPDDPEGARQRVLRTAGQRPAASLPDFFSAAAGAFARAGHAEQAAFYLGRAGEFEEANARLLGLAPDTARAQRVLVDLVPLGAITASALHGHLKRLARHDGAAAAHAWAREAVCAFFDAGTVPYPNVVADLLPVARSAGVDEADETGFVAERLLRGGLLPRAPLPLWQSVDAALRRLARDPELLDLLIAARPDGGLYADPGPRAEHHRHWLLLLGLVEAGRRLPPDWFAAAGPQPANELMRLAADAGDRLFPAPGRWFDPAADPVVGRSAPDPLAFTRSKVQAPHWNGEDDALPRFLAQLGEGAPNARERLDACVRGLGHYDNVDYPSLLRALWAQGTVRRALSEDVARWREECAAGDLLGLEVALPRLAPLAEWAAATPAAAALAGLEITDPVDALWRTLRAGLPGELRFPAVEGSHATAVLHDDLLTVGVEGKRVEVFGPDGPVHRADLPHATGTYPWYDGADCYVSRLNGNRAETYRAPAPGELEVPADGRWRWPRSPAAVALTFPGATAPTQLTLDRGLLRLVDGEGRTTLRIRYSPSQPGDAVMPPPGFWPHLPAADPEGSAALRGLTRDGAARLVDAALVHRRELDAELGRVLPEITDARLLEEVAALALRAAACLLGVLRLRDALRLAPPEGLPERIRPGGGLRAGRNVARVPAIRYLAEVLVEAAETGPAYDTPHPLGRIDLPTGARAVYFAFGTLGGEALLAALPWRAAYQRAKAVDLLGAWGGTPWGDGSGRWRRLWFGAQATQDPEGQLWRTPNGAMVILSWQARPHKESFAVEYSPDGVFRDFTFPGWRHRYPPRPQGWGGADRIARYLRLLDERGPAPYDVAAVRRLAEGTGLPVSSAASAAYGYPFTVGREKERDRLPADVAALYTDPETGERARNWSWQLDEALREPLMPADPEDLWVTGLDVDGAVAWWEAEGRELGL</sequence>
<reference evidence="2 3" key="1">
    <citation type="submission" date="2020-07" db="EMBL/GenBank/DDBJ databases">
        <title>Sequencing the genomes of 1000 actinobacteria strains.</title>
        <authorList>
            <person name="Klenk H.-P."/>
        </authorList>
    </citation>
    <scope>NUCLEOTIDE SEQUENCE [LARGE SCALE GENOMIC DNA]</scope>
    <source>
        <strain evidence="2 3">DSM 40398</strain>
    </source>
</reference>
<keyword evidence="3" id="KW-1185">Reference proteome</keyword>
<feature type="compositionally biased region" description="Acidic residues" evidence="1">
    <location>
        <begin position="1"/>
        <end position="13"/>
    </location>
</feature>
<dbReference type="EMBL" id="JACCBA010000001">
    <property type="protein sequence ID" value="NYD46218.1"/>
    <property type="molecule type" value="Genomic_DNA"/>
</dbReference>
<accession>A0A7Y9EEH6</accession>
<comment type="caution">
    <text evidence="2">The sequence shown here is derived from an EMBL/GenBank/DDBJ whole genome shotgun (WGS) entry which is preliminary data.</text>
</comment>
<feature type="region of interest" description="Disordered" evidence="1">
    <location>
        <begin position="1"/>
        <end position="27"/>
    </location>
</feature>
<name>A0A7Y9EEH6_9ACTN</name>
<evidence type="ECO:0000256" key="1">
    <source>
        <dbReference type="SAM" id="MobiDB-lite"/>
    </source>
</evidence>
<proteinExistence type="predicted"/>
<dbReference type="RefSeq" id="WP_179843514.1">
    <property type="nucleotide sequence ID" value="NZ_JACCBA010000001.1"/>
</dbReference>
<evidence type="ECO:0000313" key="3">
    <source>
        <dbReference type="Proteomes" id="UP000529783"/>
    </source>
</evidence>
<dbReference type="AlphaFoldDB" id="A0A7Y9EEH6"/>
<dbReference type="Proteomes" id="UP000529783">
    <property type="component" value="Unassembled WGS sequence"/>
</dbReference>
<organism evidence="2 3">
    <name type="scientific">Actinomadura luteofluorescens</name>
    <dbReference type="NCBI Taxonomy" id="46163"/>
    <lineage>
        <taxon>Bacteria</taxon>
        <taxon>Bacillati</taxon>
        <taxon>Actinomycetota</taxon>
        <taxon>Actinomycetes</taxon>
        <taxon>Streptosporangiales</taxon>
        <taxon>Thermomonosporaceae</taxon>
        <taxon>Actinomadura</taxon>
    </lineage>
</organism>